<dbReference type="PIRSF" id="PIRSF012641">
    <property type="entry name" value="UCP012641"/>
    <property type="match status" value="1"/>
</dbReference>
<gene>
    <name evidence="2" type="ORF">ACFFVB_03160</name>
</gene>
<protein>
    <submittedName>
        <fullName evidence="2">Zinc-binding metallopeptidase</fullName>
    </submittedName>
</protein>
<evidence type="ECO:0000259" key="1">
    <source>
        <dbReference type="Pfam" id="PF10005"/>
    </source>
</evidence>
<dbReference type="Pfam" id="PF10005">
    <property type="entry name" value="Zn_ribbon_DZR_6"/>
    <property type="match status" value="1"/>
</dbReference>
<dbReference type="Pfam" id="PF15887">
    <property type="entry name" value="Peptidase_Mx"/>
    <property type="match status" value="1"/>
</dbReference>
<dbReference type="RefSeq" id="WP_382381079.1">
    <property type="nucleotide sequence ID" value="NZ_JBHMEZ010000001.1"/>
</dbReference>
<proteinExistence type="predicted"/>
<feature type="domain" description="Zinc-ribbon" evidence="1">
    <location>
        <begin position="4"/>
        <end position="90"/>
    </location>
</feature>
<dbReference type="InterPro" id="IPR011201">
    <property type="entry name" value="Zinc-ribbon_6_bact"/>
</dbReference>
<keyword evidence="3" id="KW-1185">Reference proteome</keyword>
<dbReference type="Gene3D" id="3.40.390.70">
    <property type="match status" value="1"/>
</dbReference>
<dbReference type="Proteomes" id="UP001589605">
    <property type="component" value="Unassembled WGS sequence"/>
</dbReference>
<comment type="caution">
    <text evidence="2">The sequence shown here is derived from an EMBL/GenBank/DDBJ whole genome shotgun (WGS) entry which is preliminary data.</text>
</comment>
<evidence type="ECO:0000313" key="3">
    <source>
        <dbReference type="Proteomes" id="UP001589605"/>
    </source>
</evidence>
<sequence>MKIFQCSHCDFPVFFENTSCESCGSALGYLDFENEMLANNTTQLKWDVNGESYTYCKNKNLHACNWLVPVNDDNGFCTSCELNRTIPDLAIPEYYERWQIMEIAKHRLIYALQRLELPIVSQFENPKSGLFFDFLSKEDANVDGKKVMTGHANGVITILLAEADTISREQTRISLNEKYRTLIGHFRHEVGHYYWDRIFRSNDVFLKEYRALFGDESQDYGEALKAHYKNGAPENWKANFISTYASSHPWEDWAETWAHYLHILDAMETAFYFGLEGVPNLRNSHHMRINAIYPYKDNISFKAILDETSSLFYAVNSINRSMGITDVYPFVISDKVKEKLEFIHQILQRYKNENKIN</sequence>
<dbReference type="InterPro" id="IPR031321">
    <property type="entry name" value="UCP012641"/>
</dbReference>
<name>A0ABV5EY64_9FLAO</name>
<dbReference type="EMBL" id="JBHMEZ010000001">
    <property type="protein sequence ID" value="MFB9052070.1"/>
    <property type="molecule type" value="Genomic_DNA"/>
</dbReference>
<evidence type="ECO:0000313" key="2">
    <source>
        <dbReference type="EMBL" id="MFB9052070.1"/>
    </source>
</evidence>
<reference evidence="2 3" key="1">
    <citation type="submission" date="2024-09" db="EMBL/GenBank/DDBJ databases">
        <authorList>
            <person name="Sun Q."/>
            <person name="Mori K."/>
        </authorList>
    </citation>
    <scope>NUCLEOTIDE SEQUENCE [LARGE SCALE GENOMIC DNA]</scope>
    <source>
        <strain evidence="2 3">CECT 8286</strain>
    </source>
</reference>
<organism evidence="2 3">
    <name type="scientific">Formosa undariae</name>
    <dbReference type="NCBI Taxonomy" id="1325436"/>
    <lineage>
        <taxon>Bacteria</taxon>
        <taxon>Pseudomonadati</taxon>
        <taxon>Bacteroidota</taxon>
        <taxon>Flavobacteriia</taxon>
        <taxon>Flavobacteriales</taxon>
        <taxon>Flavobacteriaceae</taxon>
        <taxon>Formosa</taxon>
    </lineage>
</organism>
<accession>A0ABV5EY64</accession>